<protein>
    <recommendedName>
        <fullName evidence="3">glucan endo-1,3-beta-D-glucosidase</fullName>
        <ecNumber evidence="3">3.2.1.39</ecNumber>
    </recommendedName>
    <alternativeName>
        <fullName evidence="6">(1-&gt;3)-beta-glucan endohydrolase</fullName>
    </alternativeName>
    <alternativeName>
        <fullName evidence="7">Beta-1,3-endoglucanase</fullName>
    </alternativeName>
</protein>
<evidence type="ECO:0000256" key="5">
    <source>
        <dbReference type="ARBA" id="ARBA00023295"/>
    </source>
</evidence>
<dbReference type="InterPro" id="IPR017853">
    <property type="entry name" value="GH"/>
</dbReference>
<reference evidence="12" key="1">
    <citation type="submission" date="2025-08" db="UniProtKB">
        <authorList>
            <consortium name="RefSeq"/>
        </authorList>
    </citation>
    <scope>IDENTIFICATION</scope>
</reference>
<name>A0A6P5RR52_PRUAV</name>
<dbReference type="GO" id="GO:0042973">
    <property type="term" value="F:glucan endo-1,3-beta-D-glucosidase activity"/>
    <property type="evidence" value="ECO:0007669"/>
    <property type="project" value="UniProtKB-EC"/>
</dbReference>
<dbReference type="EC" id="3.2.1.39" evidence="3"/>
<dbReference type="RefSeq" id="XP_021805057.1">
    <property type="nucleotide sequence ID" value="XM_021949365.1"/>
</dbReference>
<feature type="chain" id="PRO_5028354894" description="glucan endo-1,3-beta-D-glucosidase" evidence="10">
    <location>
        <begin position="27"/>
        <end position="340"/>
    </location>
</feature>
<evidence type="ECO:0000256" key="7">
    <source>
        <dbReference type="ARBA" id="ARBA00033417"/>
    </source>
</evidence>
<evidence type="ECO:0000256" key="9">
    <source>
        <dbReference type="RuleBase" id="RU004336"/>
    </source>
</evidence>
<comment type="similarity">
    <text evidence="2 8">Belongs to the glycosyl hydrolase 17 family.</text>
</comment>
<evidence type="ECO:0000256" key="8">
    <source>
        <dbReference type="RuleBase" id="RU004335"/>
    </source>
</evidence>
<keyword evidence="11" id="KW-1185">Reference proteome</keyword>
<dbReference type="SUPFAM" id="SSF51445">
    <property type="entry name" value="(Trans)glycosidases"/>
    <property type="match status" value="1"/>
</dbReference>
<evidence type="ECO:0000256" key="10">
    <source>
        <dbReference type="SAM" id="SignalP"/>
    </source>
</evidence>
<dbReference type="KEGG" id="pavi:110749292"/>
<organism evidence="11 12">
    <name type="scientific">Prunus avium</name>
    <name type="common">Cherry</name>
    <name type="synonym">Cerasus avium</name>
    <dbReference type="NCBI Taxonomy" id="42229"/>
    <lineage>
        <taxon>Eukaryota</taxon>
        <taxon>Viridiplantae</taxon>
        <taxon>Streptophyta</taxon>
        <taxon>Embryophyta</taxon>
        <taxon>Tracheophyta</taxon>
        <taxon>Spermatophyta</taxon>
        <taxon>Magnoliopsida</taxon>
        <taxon>eudicotyledons</taxon>
        <taxon>Gunneridae</taxon>
        <taxon>Pentapetalae</taxon>
        <taxon>rosids</taxon>
        <taxon>fabids</taxon>
        <taxon>Rosales</taxon>
        <taxon>Rosaceae</taxon>
        <taxon>Amygdaloideae</taxon>
        <taxon>Amygdaleae</taxon>
        <taxon>Prunus</taxon>
    </lineage>
</organism>
<evidence type="ECO:0000313" key="12">
    <source>
        <dbReference type="RefSeq" id="XP_021805057.1"/>
    </source>
</evidence>
<dbReference type="Gene3D" id="3.20.20.80">
    <property type="entry name" value="Glycosidases"/>
    <property type="match status" value="1"/>
</dbReference>
<dbReference type="GO" id="GO:0005975">
    <property type="term" value="P:carbohydrate metabolic process"/>
    <property type="evidence" value="ECO:0007669"/>
    <property type="project" value="InterPro"/>
</dbReference>
<dbReference type="InterPro" id="IPR000490">
    <property type="entry name" value="Glyco_hydro_17"/>
</dbReference>
<dbReference type="Proteomes" id="UP000515124">
    <property type="component" value="Unplaced"/>
</dbReference>
<evidence type="ECO:0000256" key="1">
    <source>
        <dbReference type="ARBA" id="ARBA00000382"/>
    </source>
</evidence>
<sequence>MEVLHWIALILSILATIHNHIGLVEASTDIGVCYGMLGDDLPAATEVVNLYKKYGIGKIRLFNPNPAALHALRGSNIDVTLGIPNEDLANLAGSQGAVNTWFAANVEPYLNDIVFNHIAVGNEVIPGSLAVHVLPVMKYLQNVINDKNLDSIKVTTVLSGTALASSYPPSNGAFKPEASNVMSAILAFLSARGSPLMINVYPYSAYSSDPANIHLDYAQFTATSPVVQDRALSYYNLFDATVDAFFAAMEKAGGGGVGVVVSESGWPSDGNGDFTTPELAGTYNRNFLKHITLKAGTPKRPGAYIEAYIFAMFNENQKPSGVERHFGLFYPNMQPVYPVF</sequence>
<dbReference type="PROSITE" id="PS00587">
    <property type="entry name" value="GLYCOSYL_HYDROL_F17"/>
    <property type="match status" value="1"/>
</dbReference>
<keyword evidence="4 9" id="KW-0378">Hydrolase</keyword>
<gene>
    <name evidence="12" type="primary">LOC110749292</name>
</gene>
<proteinExistence type="inferred from homology"/>
<evidence type="ECO:0000256" key="3">
    <source>
        <dbReference type="ARBA" id="ARBA00012780"/>
    </source>
</evidence>
<dbReference type="AlphaFoldDB" id="A0A6P5RR52"/>
<dbReference type="FunFam" id="3.20.20.80:FF:000010">
    <property type="entry name" value="glucan endo-1,3-beta-glucosidase, basic"/>
    <property type="match status" value="1"/>
</dbReference>
<evidence type="ECO:0000256" key="2">
    <source>
        <dbReference type="ARBA" id="ARBA00008773"/>
    </source>
</evidence>
<keyword evidence="10" id="KW-0732">Signal</keyword>
<accession>A0A6P5RR52</accession>
<dbReference type="InterPro" id="IPR044965">
    <property type="entry name" value="Glyco_hydro_17_plant"/>
</dbReference>
<evidence type="ECO:0000256" key="6">
    <source>
        <dbReference type="ARBA" id="ARBA00033335"/>
    </source>
</evidence>
<feature type="signal peptide" evidence="10">
    <location>
        <begin position="1"/>
        <end position="26"/>
    </location>
</feature>
<dbReference type="Pfam" id="PF00332">
    <property type="entry name" value="Glyco_hydro_17"/>
    <property type="match status" value="1"/>
</dbReference>
<dbReference type="GeneID" id="110749292"/>
<evidence type="ECO:0000313" key="11">
    <source>
        <dbReference type="Proteomes" id="UP000515124"/>
    </source>
</evidence>
<comment type="catalytic activity">
    <reaction evidence="1">
        <text>Hydrolysis of (1-&gt;3)-beta-D-glucosidic linkages in (1-&gt;3)-beta-D-glucans.</text>
        <dbReference type="EC" id="3.2.1.39"/>
    </reaction>
</comment>
<dbReference type="PANTHER" id="PTHR32227">
    <property type="entry name" value="GLUCAN ENDO-1,3-BETA-GLUCOSIDASE BG1-RELATED-RELATED"/>
    <property type="match status" value="1"/>
</dbReference>
<evidence type="ECO:0000256" key="4">
    <source>
        <dbReference type="ARBA" id="ARBA00022801"/>
    </source>
</evidence>
<keyword evidence="5 9" id="KW-0326">Glycosidase</keyword>